<dbReference type="Pfam" id="PF00069">
    <property type="entry name" value="Pkinase"/>
    <property type="match status" value="1"/>
</dbReference>
<dbReference type="GO" id="GO:0007059">
    <property type="term" value="P:chromosome segregation"/>
    <property type="evidence" value="ECO:0007669"/>
    <property type="project" value="TreeGrafter"/>
</dbReference>
<keyword evidence="2" id="KW-0808">Transferase</keyword>
<evidence type="ECO:0000256" key="4">
    <source>
        <dbReference type="ARBA" id="ARBA00022777"/>
    </source>
</evidence>
<keyword evidence="4" id="KW-0418">Kinase</keyword>
<keyword evidence="1" id="KW-0723">Serine/threonine-protein kinase</keyword>
<dbReference type="GO" id="GO:0005524">
    <property type="term" value="F:ATP binding"/>
    <property type="evidence" value="ECO:0007669"/>
    <property type="project" value="UniProtKB-KW"/>
</dbReference>
<reference evidence="9" key="1">
    <citation type="submission" date="2016-11" db="UniProtKB">
        <authorList>
            <consortium name="WormBaseParasite"/>
        </authorList>
    </citation>
    <scope>IDENTIFICATION</scope>
</reference>
<feature type="region of interest" description="Disordered" evidence="6">
    <location>
        <begin position="93"/>
        <end position="123"/>
    </location>
</feature>
<dbReference type="Gene3D" id="3.30.200.20">
    <property type="entry name" value="Phosphorylase Kinase, domain 1"/>
    <property type="match status" value="1"/>
</dbReference>
<dbReference type="InterPro" id="IPR000719">
    <property type="entry name" value="Prot_kinase_dom"/>
</dbReference>
<evidence type="ECO:0000256" key="6">
    <source>
        <dbReference type="SAM" id="MobiDB-lite"/>
    </source>
</evidence>
<evidence type="ECO:0000256" key="1">
    <source>
        <dbReference type="ARBA" id="ARBA00022527"/>
    </source>
</evidence>
<dbReference type="GO" id="GO:0005634">
    <property type="term" value="C:nucleus"/>
    <property type="evidence" value="ECO:0007669"/>
    <property type="project" value="TreeGrafter"/>
</dbReference>
<dbReference type="PROSITE" id="PS50011">
    <property type="entry name" value="PROTEIN_KINASE_DOM"/>
    <property type="match status" value="1"/>
</dbReference>
<dbReference type="PANTHER" id="PTHR22974:SF21">
    <property type="entry name" value="DUAL SPECIFICITY PROTEIN KINASE TTK"/>
    <property type="match status" value="1"/>
</dbReference>
<dbReference type="GO" id="GO:0007094">
    <property type="term" value="P:mitotic spindle assembly checkpoint signaling"/>
    <property type="evidence" value="ECO:0007669"/>
    <property type="project" value="TreeGrafter"/>
</dbReference>
<keyword evidence="3" id="KW-0547">Nucleotide-binding</keyword>
<protein>
    <submittedName>
        <fullName evidence="9">Protein kinase domain-containing protein</fullName>
    </submittedName>
</protein>
<evidence type="ECO:0000313" key="9">
    <source>
        <dbReference type="WBParaSite" id="BXY_0303200.1"/>
    </source>
</evidence>
<dbReference type="GO" id="GO:0033316">
    <property type="term" value="P:meiotic spindle assembly checkpoint signaling"/>
    <property type="evidence" value="ECO:0007669"/>
    <property type="project" value="TreeGrafter"/>
</dbReference>
<accession>A0A1I7RQN7</accession>
<dbReference type="eggNOG" id="KOG0596">
    <property type="taxonomic scope" value="Eukaryota"/>
</dbReference>
<evidence type="ECO:0000256" key="2">
    <source>
        <dbReference type="ARBA" id="ARBA00022679"/>
    </source>
</evidence>
<dbReference type="AlphaFoldDB" id="A0A1I7RQN7"/>
<evidence type="ECO:0000313" key="8">
    <source>
        <dbReference type="Proteomes" id="UP000095284"/>
    </source>
</evidence>
<dbReference type="GO" id="GO:0004712">
    <property type="term" value="F:protein serine/threonine/tyrosine kinase activity"/>
    <property type="evidence" value="ECO:0007669"/>
    <property type="project" value="TreeGrafter"/>
</dbReference>
<dbReference type="PANTHER" id="PTHR22974">
    <property type="entry name" value="MIXED LINEAGE PROTEIN KINASE"/>
    <property type="match status" value="1"/>
</dbReference>
<organism evidence="8 9">
    <name type="scientific">Bursaphelenchus xylophilus</name>
    <name type="common">Pinewood nematode worm</name>
    <name type="synonym">Aphelenchoides xylophilus</name>
    <dbReference type="NCBI Taxonomy" id="6326"/>
    <lineage>
        <taxon>Eukaryota</taxon>
        <taxon>Metazoa</taxon>
        <taxon>Ecdysozoa</taxon>
        <taxon>Nematoda</taxon>
        <taxon>Chromadorea</taxon>
        <taxon>Rhabditida</taxon>
        <taxon>Tylenchina</taxon>
        <taxon>Tylenchomorpha</taxon>
        <taxon>Aphelenchoidea</taxon>
        <taxon>Aphelenchoididae</taxon>
        <taxon>Bursaphelenchus</taxon>
    </lineage>
</organism>
<feature type="domain" description="Protein kinase" evidence="7">
    <location>
        <begin position="149"/>
        <end position="449"/>
    </location>
</feature>
<proteinExistence type="predicted"/>
<keyword evidence="5" id="KW-0067">ATP-binding</keyword>
<sequence>MQIVVALPPTLRMTAILVVAHPNDRSVQRISGEMYMRSENRESHSFHTAIETMGAHDEEGALKEAVESLSQLILTAQSASLLNVGRKKNATLFTQKTQRDRSTLSDQSAQRSSKSKDEEEKDRLDLMSCNEILERFRIGSKSPNGGSKYLALKKIAAGGFSSVFVGHPKGSPGTAVAIKRVNIDKDEGLKEQLVFEAELLDRLGKNKYTVELMNAETMENDLFLVLELGTEAFIDFLCRYQKDRSYIEHKFIRKYFRQMVRACEFIHFQEIVHCDIKGDNFIRMPSGRLKLVDFGCAVLLGAMNEGVYRKRKLGTKHYMSPEYVKRAYASRALDVWSLGCILYDIIHERTPFDSEKDVKTAILEKEPDISLVSDDDMAHVLSVGRIYFKFRALVWDLTSRFLRWVTVADLIQWEKRFELQWGTGSNGKKRLILHPERDQNVSKLFPSPS</sequence>
<dbReference type="SUPFAM" id="SSF56112">
    <property type="entry name" value="Protein kinase-like (PK-like)"/>
    <property type="match status" value="1"/>
</dbReference>
<evidence type="ECO:0000259" key="7">
    <source>
        <dbReference type="PROSITE" id="PS50011"/>
    </source>
</evidence>
<dbReference type="GO" id="GO:0034501">
    <property type="term" value="P:protein localization to kinetochore"/>
    <property type="evidence" value="ECO:0007669"/>
    <property type="project" value="TreeGrafter"/>
</dbReference>
<evidence type="ECO:0000256" key="5">
    <source>
        <dbReference type="ARBA" id="ARBA00022840"/>
    </source>
</evidence>
<evidence type="ECO:0000256" key="3">
    <source>
        <dbReference type="ARBA" id="ARBA00022741"/>
    </source>
</evidence>
<dbReference type="SMART" id="SM00220">
    <property type="entry name" value="S_TKc"/>
    <property type="match status" value="1"/>
</dbReference>
<dbReference type="Gene3D" id="1.10.510.10">
    <property type="entry name" value="Transferase(Phosphotransferase) domain 1"/>
    <property type="match status" value="1"/>
</dbReference>
<feature type="compositionally biased region" description="Basic and acidic residues" evidence="6">
    <location>
        <begin position="114"/>
        <end position="123"/>
    </location>
</feature>
<dbReference type="GO" id="GO:0000776">
    <property type="term" value="C:kinetochore"/>
    <property type="evidence" value="ECO:0007669"/>
    <property type="project" value="TreeGrafter"/>
</dbReference>
<dbReference type="WBParaSite" id="BXY_0303200.1">
    <property type="protein sequence ID" value="BXY_0303200.1"/>
    <property type="gene ID" value="BXY_0303200"/>
</dbReference>
<dbReference type="InterPro" id="IPR011009">
    <property type="entry name" value="Kinase-like_dom_sf"/>
</dbReference>
<dbReference type="Proteomes" id="UP000095284">
    <property type="component" value="Unplaced"/>
</dbReference>
<name>A0A1I7RQN7_BURXY</name>
<dbReference type="GO" id="GO:0004674">
    <property type="term" value="F:protein serine/threonine kinase activity"/>
    <property type="evidence" value="ECO:0007669"/>
    <property type="project" value="UniProtKB-KW"/>
</dbReference>